<evidence type="ECO:0000259" key="1">
    <source>
        <dbReference type="Pfam" id="PF00535"/>
    </source>
</evidence>
<evidence type="ECO:0000313" key="3">
    <source>
        <dbReference type="Proteomes" id="UP000188219"/>
    </source>
</evidence>
<dbReference type="Proteomes" id="UP000188219">
    <property type="component" value="Chromosome"/>
</dbReference>
<evidence type="ECO:0000313" key="2">
    <source>
        <dbReference type="EMBL" id="AQQ68726.1"/>
    </source>
</evidence>
<dbReference type="Pfam" id="PF00535">
    <property type="entry name" value="Glycos_transf_2"/>
    <property type="match status" value="1"/>
</dbReference>
<dbReference type="Gene3D" id="3.90.550.10">
    <property type="entry name" value="Spore Coat Polysaccharide Biosynthesis Protein SpsA, Chain A"/>
    <property type="match status" value="1"/>
</dbReference>
<reference evidence="2" key="1">
    <citation type="submission" date="2017-02" db="EMBL/GenBank/DDBJ databases">
        <title>Genome of Microbulbifer agarilyticus GP101.</title>
        <authorList>
            <person name="Jung J."/>
            <person name="Bae S.S."/>
            <person name="Baek K."/>
        </authorList>
    </citation>
    <scope>NUCLEOTIDE SEQUENCE [LARGE SCALE GENOMIC DNA]</scope>
    <source>
        <strain evidence="2">GP101</strain>
    </source>
</reference>
<feature type="domain" description="Glycosyltransferase 2-like" evidence="1">
    <location>
        <begin position="11"/>
        <end position="166"/>
    </location>
</feature>
<dbReference type="OrthoDB" id="9771846at2"/>
<dbReference type="KEGG" id="maga:Mag101_14615"/>
<dbReference type="InterPro" id="IPR001173">
    <property type="entry name" value="Glyco_trans_2-like"/>
</dbReference>
<keyword evidence="3" id="KW-1185">Reference proteome</keyword>
<dbReference type="CDD" id="cd04186">
    <property type="entry name" value="GT_2_like_c"/>
    <property type="match status" value="1"/>
</dbReference>
<dbReference type="SUPFAM" id="SSF53448">
    <property type="entry name" value="Nucleotide-diphospho-sugar transferases"/>
    <property type="match status" value="1"/>
</dbReference>
<dbReference type="PANTHER" id="PTHR43179:SF7">
    <property type="entry name" value="RHAMNOSYLTRANSFERASE WBBL"/>
    <property type="match status" value="1"/>
</dbReference>
<dbReference type="InterPro" id="IPR029044">
    <property type="entry name" value="Nucleotide-diphossugar_trans"/>
</dbReference>
<dbReference type="EMBL" id="CP019650">
    <property type="protein sequence ID" value="AQQ68726.1"/>
    <property type="molecule type" value="Genomic_DNA"/>
</dbReference>
<dbReference type="STRING" id="260552.Mag101_14615"/>
<sequence length="318" mass="34564">MSVSDSTRLNIVIVCYNCGADIVRLLADIDDGDLPLESIKLFVVDNASMDDSLAVLRPLSPKIHLIESEENIGFAAGCNLGAAAIDNSAPILFLNPDVRLQHDSLSNLLAFSVATPGAGIWGGVTCDAQGEYDGKSAWREPSLIDLLSWSLGGDFLLRRTLGRTSGGYSPRTLRKGIGVDAVSGCFLLIDQALFRLLNGFDEGFFLYSEEIDLCRRARTLGAQPRVTGNAVVLHAGSQTLSGINKLNHLYRSKLQYFAKHGSPVTVAVARGLVALGSAIRFAAFSTLVYLGKGSKEQQSVWRQFLDDQWQWYKAHRDA</sequence>
<proteinExistence type="predicted"/>
<dbReference type="PANTHER" id="PTHR43179">
    <property type="entry name" value="RHAMNOSYLTRANSFERASE WBBL"/>
    <property type="match status" value="1"/>
</dbReference>
<dbReference type="AlphaFoldDB" id="A0A1Q2M7R2"/>
<gene>
    <name evidence="2" type="ORF">Mag101_14615</name>
</gene>
<protein>
    <recommendedName>
        <fullName evidence="1">Glycosyltransferase 2-like domain-containing protein</fullName>
    </recommendedName>
</protein>
<name>A0A1Q2M7R2_9GAMM</name>
<organism evidence="2 3">
    <name type="scientific">Microbulbifer agarilyticus</name>
    <dbReference type="NCBI Taxonomy" id="260552"/>
    <lineage>
        <taxon>Bacteria</taxon>
        <taxon>Pseudomonadati</taxon>
        <taxon>Pseudomonadota</taxon>
        <taxon>Gammaproteobacteria</taxon>
        <taxon>Cellvibrionales</taxon>
        <taxon>Microbulbiferaceae</taxon>
        <taxon>Microbulbifer</taxon>
    </lineage>
</organism>
<accession>A0A1Q2M7R2</accession>